<evidence type="ECO:0000256" key="7">
    <source>
        <dbReference type="ARBA" id="ARBA00022723"/>
    </source>
</evidence>
<feature type="binding site" evidence="13">
    <location>
        <position position="131"/>
    </location>
    <ligand>
        <name>Zn(2+)</name>
        <dbReference type="ChEBI" id="CHEBI:29105"/>
        <label>2</label>
    </ligand>
</feature>
<evidence type="ECO:0000313" key="15">
    <source>
        <dbReference type="EMBL" id="PRY00974.1"/>
    </source>
</evidence>
<evidence type="ECO:0000256" key="12">
    <source>
        <dbReference type="PIRSR" id="PIRSR001359-2"/>
    </source>
</evidence>
<evidence type="ECO:0000256" key="10">
    <source>
        <dbReference type="ARBA" id="ARBA00023239"/>
    </source>
</evidence>
<evidence type="ECO:0000256" key="8">
    <source>
        <dbReference type="ARBA" id="ARBA00022833"/>
    </source>
</evidence>
<keyword evidence="7 13" id="KW-0479">Metal-binding</keyword>
<name>A0A2T0QAU1_9ACTN</name>
<dbReference type="Proteomes" id="UP000237846">
    <property type="component" value="Unassembled WGS sequence"/>
</dbReference>
<evidence type="ECO:0000256" key="4">
    <source>
        <dbReference type="ARBA" id="ARBA00005812"/>
    </source>
</evidence>
<feature type="binding site" evidence="13">
    <location>
        <position position="212"/>
    </location>
    <ligand>
        <name>Zn(2+)</name>
        <dbReference type="ChEBI" id="CHEBI:29105"/>
        <label>1</label>
        <note>catalytic</note>
    </ligand>
</feature>
<evidence type="ECO:0000256" key="5">
    <source>
        <dbReference type="ARBA" id="ARBA00013068"/>
    </source>
</evidence>
<comment type="cofactor">
    <cofactor evidence="13 14">
        <name>Zn(2+)</name>
        <dbReference type="ChEBI" id="CHEBI:29105"/>
    </cofactor>
    <text evidence="13 14">Binds 2 Zn(2+) ions per subunit. One is catalytic and the other provides a structural contribution.</text>
</comment>
<dbReference type="RefSeq" id="WP_106243315.1">
    <property type="nucleotide sequence ID" value="NZ_PVZC01000002.1"/>
</dbReference>
<feature type="binding site" evidence="13">
    <location>
        <position position="161"/>
    </location>
    <ligand>
        <name>Zn(2+)</name>
        <dbReference type="ChEBI" id="CHEBI:29105"/>
        <label>2</label>
    </ligand>
</feature>
<dbReference type="GO" id="GO:0004332">
    <property type="term" value="F:fructose-bisphosphate aldolase activity"/>
    <property type="evidence" value="ECO:0007669"/>
    <property type="project" value="UniProtKB-EC"/>
</dbReference>
<dbReference type="GO" id="GO:0008270">
    <property type="term" value="F:zinc ion binding"/>
    <property type="evidence" value="ECO:0007669"/>
    <property type="project" value="UniProtKB-UniRule"/>
</dbReference>
<dbReference type="PANTHER" id="PTHR30559:SF0">
    <property type="entry name" value="FRUCTOSE-BISPHOSPHATE ALDOLASE"/>
    <property type="match status" value="1"/>
</dbReference>
<feature type="active site" description="Proton donor" evidence="11">
    <location>
        <position position="95"/>
    </location>
</feature>
<evidence type="ECO:0000313" key="16">
    <source>
        <dbReference type="Proteomes" id="UP000237846"/>
    </source>
</evidence>
<feature type="binding site" evidence="13">
    <location>
        <position position="249"/>
    </location>
    <ligand>
        <name>Zn(2+)</name>
        <dbReference type="ChEBI" id="CHEBI:29105"/>
        <label>1</label>
        <note>catalytic</note>
    </ligand>
</feature>
<reference evidence="15 16" key="1">
    <citation type="submission" date="2018-03" db="EMBL/GenBank/DDBJ databases">
        <title>Genomic Encyclopedia of Archaeal and Bacterial Type Strains, Phase II (KMG-II): from individual species to whole genera.</title>
        <authorList>
            <person name="Goeker M."/>
        </authorList>
    </citation>
    <scope>NUCLEOTIDE SEQUENCE [LARGE SCALE GENOMIC DNA]</scope>
    <source>
        <strain evidence="15 16">DSM 45601</strain>
    </source>
</reference>
<evidence type="ECO:0000256" key="11">
    <source>
        <dbReference type="PIRSR" id="PIRSR001359-1"/>
    </source>
</evidence>
<dbReference type="NCBIfam" id="TIGR00167">
    <property type="entry name" value="cbbA"/>
    <property type="match status" value="1"/>
</dbReference>
<dbReference type="NCBIfam" id="NF006628">
    <property type="entry name" value="PRK09197.1"/>
    <property type="match status" value="1"/>
</dbReference>
<sequence>MAIASPEVYAEMLDRAKTQGFAYPAINVTSSQTLHAALRGFAEAESDGIVQVSTGGAEFLSGSTIKDMVTGSVAFAEFARVVAEKYPVNIALHTDHCPENKLDGFVRPLLAISKERVAKGQEPLFQSHMWDGSAVPLDENLRIAEDLLAQAAAAHIVLEIEVGVVGGEEDGIVGEMNEKLYTTPDDGFATAAALGLGEKGRYITALTFGNVHGVYKPGHVKLRPEVLDEIQKAVGAKYGKEKPFDLVFHGGSGSSLEEIRAAIDYGVVKMNIDTDTQYAFTRPIVEHMFTNYTGVLKVDGDVGNKKVYDPRSYGKAAEAGMAARVVEAAQSLKSAGQKMK</sequence>
<keyword evidence="10 14" id="KW-0456">Lyase</keyword>
<comment type="pathway">
    <text evidence="3 14">Carbohydrate degradation; glycolysis; D-glyceraldehyde 3-phosphate and glycerone phosphate from D-glucose: step 4/4.</text>
</comment>
<dbReference type="InterPro" id="IPR013785">
    <property type="entry name" value="Aldolase_TIM"/>
</dbReference>
<accession>A0A2T0QAU1</accession>
<feature type="binding site" evidence="12">
    <location>
        <begin position="271"/>
        <end position="274"/>
    </location>
    <ligand>
        <name>dihydroxyacetone phosphate</name>
        <dbReference type="ChEBI" id="CHEBI:57642"/>
    </ligand>
</feature>
<feature type="binding site" evidence="12">
    <location>
        <position position="213"/>
    </location>
    <ligand>
        <name>dihydroxyacetone phosphate</name>
        <dbReference type="ChEBI" id="CHEBI:57642"/>
    </ligand>
</feature>
<dbReference type="PANTHER" id="PTHR30559">
    <property type="entry name" value="FRUCTOSE-BISPHOSPHATE ALDOLASE CLASS 2"/>
    <property type="match status" value="1"/>
</dbReference>
<dbReference type="EMBL" id="PVZC01000002">
    <property type="protein sequence ID" value="PRY00974.1"/>
    <property type="molecule type" value="Genomic_DNA"/>
</dbReference>
<keyword evidence="16" id="KW-1185">Reference proteome</keyword>
<comment type="caution">
    <text evidence="15">The sequence shown here is derived from an EMBL/GenBank/DDBJ whole genome shotgun (WGS) entry which is preliminary data.</text>
</comment>
<dbReference type="UniPathway" id="UPA00109">
    <property type="reaction ID" value="UER00183"/>
</dbReference>
<dbReference type="InterPro" id="IPR000771">
    <property type="entry name" value="FBA_II"/>
</dbReference>
<keyword evidence="8 13" id="KW-0862">Zinc</keyword>
<dbReference type="GO" id="GO:0005829">
    <property type="term" value="C:cytosol"/>
    <property type="evidence" value="ECO:0007669"/>
    <property type="project" value="TreeGrafter"/>
</dbReference>
<evidence type="ECO:0000256" key="13">
    <source>
        <dbReference type="PIRSR" id="PIRSR001359-3"/>
    </source>
</evidence>
<dbReference type="SUPFAM" id="SSF51569">
    <property type="entry name" value="Aldolase"/>
    <property type="match status" value="1"/>
</dbReference>
<evidence type="ECO:0000256" key="14">
    <source>
        <dbReference type="RuleBase" id="RU366023"/>
    </source>
</evidence>
<evidence type="ECO:0000256" key="1">
    <source>
        <dbReference type="ARBA" id="ARBA00000441"/>
    </source>
</evidence>
<dbReference type="PROSITE" id="PS00806">
    <property type="entry name" value="ALDOLASE_CLASS_II_2"/>
    <property type="match status" value="1"/>
</dbReference>
<dbReference type="Pfam" id="PF01116">
    <property type="entry name" value="F_bP_aldolase"/>
    <property type="match status" value="1"/>
</dbReference>
<dbReference type="InterPro" id="IPR006411">
    <property type="entry name" value="Fruct_bisP_bact"/>
</dbReference>
<gene>
    <name evidence="15" type="ORF">CLV72_102607</name>
</gene>
<dbReference type="PIRSF" id="PIRSF001359">
    <property type="entry name" value="F_bP_aldolase_II"/>
    <property type="match status" value="1"/>
</dbReference>
<dbReference type="NCBIfam" id="TIGR01520">
    <property type="entry name" value="FruBisAldo_II_A"/>
    <property type="match status" value="1"/>
</dbReference>
<dbReference type="AlphaFoldDB" id="A0A2T0QAU1"/>
<comment type="similarity">
    <text evidence="4 14">Belongs to the class II fructose-bisphosphate aldolase family.</text>
</comment>
<proteinExistence type="inferred from homology"/>
<comment type="catalytic activity">
    <reaction evidence="1 14">
        <text>beta-D-fructose 1,6-bisphosphate = D-glyceraldehyde 3-phosphate + dihydroxyacetone phosphate</text>
        <dbReference type="Rhea" id="RHEA:14729"/>
        <dbReference type="ChEBI" id="CHEBI:32966"/>
        <dbReference type="ChEBI" id="CHEBI:57642"/>
        <dbReference type="ChEBI" id="CHEBI:59776"/>
        <dbReference type="EC" id="4.1.2.13"/>
    </reaction>
</comment>
<evidence type="ECO:0000256" key="9">
    <source>
        <dbReference type="ARBA" id="ARBA00023152"/>
    </source>
</evidence>
<evidence type="ECO:0000256" key="2">
    <source>
        <dbReference type="ARBA" id="ARBA00002181"/>
    </source>
</evidence>
<evidence type="ECO:0000256" key="6">
    <source>
        <dbReference type="ARBA" id="ARBA00013779"/>
    </source>
</evidence>
<protein>
    <recommendedName>
        <fullName evidence="6 14">Fructose-bisphosphate aldolase</fullName>
        <shortName evidence="14">FBP aldolase</shortName>
        <ecNumber evidence="5 14">4.1.2.13</ecNumber>
    </recommendedName>
</protein>
<keyword evidence="9 14" id="KW-0324">Glycolysis</keyword>
<dbReference type="GO" id="GO:0006096">
    <property type="term" value="P:glycolytic process"/>
    <property type="evidence" value="ECO:0007669"/>
    <property type="project" value="UniProtKB-UniPathway"/>
</dbReference>
<comment type="function">
    <text evidence="2 14">Catalyzes the aldol condensation of dihydroxyacetone phosphate (DHAP or glycerone-phosphate) with glyceraldehyde 3-phosphate (G3P) to form fructose 1,6-bisphosphate (FBP) in gluconeogenesis and the reverse reaction in glycolysis.</text>
</comment>
<feature type="binding site" evidence="13">
    <location>
        <position position="96"/>
    </location>
    <ligand>
        <name>Zn(2+)</name>
        <dbReference type="ChEBI" id="CHEBI:29105"/>
        <label>1</label>
        <note>catalytic</note>
    </ligand>
</feature>
<organism evidence="15 16">
    <name type="scientific">Allonocardiopsis opalescens</name>
    <dbReference type="NCBI Taxonomy" id="1144618"/>
    <lineage>
        <taxon>Bacteria</taxon>
        <taxon>Bacillati</taxon>
        <taxon>Actinomycetota</taxon>
        <taxon>Actinomycetes</taxon>
        <taxon>Streptosporangiales</taxon>
        <taxon>Allonocardiopsis</taxon>
    </lineage>
</organism>
<dbReference type="PROSITE" id="PS00602">
    <property type="entry name" value="ALDOLASE_CLASS_II_1"/>
    <property type="match status" value="1"/>
</dbReference>
<dbReference type="OrthoDB" id="9803995at2"/>
<evidence type="ECO:0000256" key="3">
    <source>
        <dbReference type="ARBA" id="ARBA00004714"/>
    </source>
</evidence>
<feature type="binding site" evidence="12">
    <location>
        <begin position="250"/>
        <end position="252"/>
    </location>
    <ligand>
        <name>dihydroxyacetone phosphate</name>
        <dbReference type="ChEBI" id="CHEBI:57642"/>
    </ligand>
</feature>
<dbReference type="Gene3D" id="3.20.20.70">
    <property type="entry name" value="Aldolase class I"/>
    <property type="match status" value="1"/>
</dbReference>
<dbReference type="EC" id="4.1.2.13" evidence="5 14"/>